<dbReference type="GO" id="GO:0003830">
    <property type="term" value="F:beta-1,4-mannosylglycoprotein 4-beta-N-acetylglucosaminyltransferase activity"/>
    <property type="evidence" value="ECO:0007669"/>
    <property type="project" value="InterPro"/>
</dbReference>
<dbReference type="InterPro" id="IPR006813">
    <property type="entry name" value="Glyco_trans_17"/>
</dbReference>
<dbReference type="GO" id="GO:0016020">
    <property type="term" value="C:membrane"/>
    <property type="evidence" value="ECO:0007669"/>
    <property type="project" value="InterPro"/>
</dbReference>
<dbReference type="EMBL" id="MN740888">
    <property type="protein sequence ID" value="QHU16675.1"/>
    <property type="molecule type" value="Genomic_DNA"/>
</dbReference>
<dbReference type="PANTHER" id="PTHR12224:SF0">
    <property type="entry name" value="BETA-1,4-MANNOSYL-GLYCOPROTEIN 4-BETA-N-ACETYLGLUCOSAMINYLTRANSFERASE"/>
    <property type="match status" value="1"/>
</dbReference>
<organism evidence="1">
    <name type="scientific">viral metagenome</name>
    <dbReference type="NCBI Taxonomy" id="1070528"/>
    <lineage>
        <taxon>unclassified sequences</taxon>
        <taxon>metagenomes</taxon>
        <taxon>organismal metagenomes</taxon>
    </lineage>
</organism>
<reference evidence="1" key="1">
    <citation type="journal article" date="2020" name="Nature">
        <title>Giant virus diversity and host interactions through global metagenomics.</title>
        <authorList>
            <person name="Schulz F."/>
            <person name="Roux S."/>
            <person name="Paez-Espino D."/>
            <person name="Jungbluth S."/>
            <person name="Walsh D.A."/>
            <person name="Denef V.J."/>
            <person name="McMahon K.D."/>
            <person name="Konstantinidis K.T."/>
            <person name="Eloe-Fadrosh E.A."/>
            <person name="Kyrpides N.C."/>
            <person name="Woyke T."/>
        </authorList>
    </citation>
    <scope>NUCLEOTIDE SEQUENCE</scope>
    <source>
        <strain evidence="1">GVMAG-S-3300012000-53</strain>
    </source>
</reference>
<evidence type="ECO:0000313" key="1">
    <source>
        <dbReference type="EMBL" id="QHU16675.1"/>
    </source>
</evidence>
<protein>
    <recommendedName>
        <fullName evidence="2">Glycosyltransferase</fullName>
    </recommendedName>
</protein>
<dbReference type="AlphaFoldDB" id="A0A6C0KF77"/>
<name>A0A6C0KF77_9ZZZZ</name>
<sequence length="265" mass="31534">MKIIDGFTFYNELDMLLYRLTALDHVVDHFIIVEATKTHAGNDKPLFFEDNKQMFSRFLHKILHIVDDKLIVPDVAKGEQWYNEIHQRDAIDVGLTHLKLSPEDMVVISDLDEIPNPQVLEYIKHNNITVNYAALIMDFYYYNLNCKINEQWYHAKIINYGYFKDLKMTCNEARMGNSEQYFPKGGWHLSYFGDGEFIKNKLENFAHQEFNKEEYTNVENINKCIDNYYNIFEQKKCNRYFKIPIAENDFLPPLYDTLLTKFIKC</sequence>
<dbReference type="PANTHER" id="PTHR12224">
    <property type="entry name" value="BETA-1,4-MANNOSYL-GLYCOPROTEIN BETA-1,4-N-ACETYLGLUCOSAMINYL-TRANSFERASE"/>
    <property type="match status" value="1"/>
</dbReference>
<proteinExistence type="predicted"/>
<dbReference type="Pfam" id="PF04724">
    <property type="entry name" value="Glyco_transf_17"/>
    <property type="match status" value="1"/>
</dbReference>
<accession>A0A6C0KF77</accession>
<dbReference type="GO" id="GO:0006044">
    <property type="term" value="P:N-acetylglucosamine metabolic process"/>
    <property type="evidence" value="ECO:0007669"/>
    <property type="project" value="TreeGrafter"/>
</dbReference>
<evidence type="ECO:0008006" key="2">
    <source>
        <dbReference type="Google" id="ProtNLM"/>
    </source>
</evidence>